<evidence type="ECO:0008006" key="4">
    <source>
        <dbReference type="Google" id="ProtNLM"/>
    </source>
</evidence>
<proteinExistence type="predicted"/>
<feature type="compositionally biased region" description="Low complexity" evidence="1">
    <location>
        <begin position="74"/>
        <end position="87"/>
    </location>
</feature>
<feature type="compositionally biased region" description="Polar residues" evidence="1">
    <location>
        <begin position="309"/>
        <end position="319"/>
    </location>
</feature>
<feature type="compositionally biased region" description="Low complexity" evidence="1">
    <location>
        <begin position="14"/>
        <end position="32"/>
    </location>
</feature>
<feature type="compositionally biased region" description="Polar residues" evidence="1">
    <location>
        <begin position="59"/>
        <end position="73"/>
    </location>
</feature>
<feature type="compositionally biased region" description="Basic and acidic residues" evidence="1">
    <location>
        <begin position="293"/>
        <end position="308"/>
    </location>
</feature>
<name>A0A6A6T5H0_9PLEO</name>
<keyword evidence="3" id="KW-1185">Reference proteome</keyword>
<dbReference type="Proteomes" id="UP000799324">
    <property type="component" value="Unassembled WGS sequence"/>
</dbReference>
<organism evidence="2 3">
    <name type="scientific">Lophiostoma macrostomum CBS 122681</name>
    <dbReference type="NCBI Taxonomy" id="1314788"/>
    <lineage>
        <taxon>Eukaryota</taxon>
        <taxon>Fungi</taxon>
        <taxon>Dikarya</taxon>
        <taxon>Ascomycota</taxon>
        <taxon>Pezizomycotina</taxon>
        <taxon>Dothideomycetes</taxon>
        <taxon>Pleosporomycetidae</taxon>
        <taxon>Pleosporales</taxon>
        <taxon>Lophiostomataceae</taxon>
        <taxon>Lophiostoma</taxon>
    </lineage>
</organism>
<evidence type="ECO:0000313" key="3">
    <source>
        <dbReference type="Proteomes" id="UP000799324"/>
    </source>
</evidence>
<evidence type="ECO:0000256" key="1">
    <source>
        <dbReference type="SAM" id="MobiDB-lite"/>
    </source>
</evidence>
<feature type="compositionally biased region" description="Low complexity" evidence="1">
    <location>
        <begin position="416"/>
        <end position="435"/>
    </location>
</feature>
<protein>
    <recommendedName>
        <fullName evidence="4">Centrosomin N-terminal motif 1 domain-containing protein</fullName>
    </recommendedName>
</protein>
<feature type="compositionally biased region" description="Basic and acidic residues" evidence="1">
    <location>
        <begin position="39"/>
        <end position="55"/>
    </location>
</feature>
<feature type="region of interest" description="Disordered" evidence="1">
    <location>
        <begin position="346"/>
        <end position="587"/>
    </location>
</feature>
<sequence>MSSPMRRSARDTTHTPSATRSASTSMRTSSRPGTASLEPKSDYLRSALEARRAKDGLPSPSSAESRPTLQRTLSEATPPAASSMASSVDPWLDQAASEEDITPIRTSRRTRRPSESALPRLPTQREQQATNEGLRRNLFDLNMKYELVSKQNHELKDKLEEAEKRIEELEPLEEVIEDLRADIDTLTLKMQDMEEVIHDVQDKLEESEETNQEWAQIQEEAVANMEQQTAALDEAADIIIQLQKEKSLAQQEIEKLRAEVSRHRDPSPANSWRSPAVSLDGHAGQKQPARVYSIDESRPSTSHLHSDSDYFSQPGSPQVKTKKPSKERLAFEARAKAFQEMNASATQITQTLKKRMSDASIKNVPRLKSPSPRIPQIAEEENETSHRVARPSKPSSSRRHVQLSQEKQLPPLTTERPATATVSTVAPRTPTTPVVDKGLRGYYREPKSLEKPTRPSTSYKSPSPLKGFQHGQAESPRLLQPQRDSSHSAHTSSSEKLKASSSETLKTETAPSEYADSVPTEYAESIPPPPSLISEPELTEPDSGKWWKDTRKIRTTSGRRPSHGLEALANGPMVPNGNEFGGAPSLFNASEGEDQFMTKAQRYMAYGGHKRI</sequence>
<accession>A0A6A6T5H0</accession>
<feature type="compositionally biased region" description="Basic and acidic residues" evidence="1">
    <location>
        <begin position="542"/>
        <end position="552"/>
    </location>
</feature>
<reference evidence="2" key="1">
    <citation type="journal article" date="2020" name="Stud. Mycol.">
        <title>101 Dothideomycetes genomes: a test case for predicting lifestyles and emergence of pathogens.</title>
        <authorList>
            <person name="Haridas S."/>
            <person name="Albert R."/>
            <person name="Binder M."/>
            <person name="Bloem J."/>
            <person name="Labutti K."/>
            <person name="Salamov A."/>
            <person name="Andreopoulos B."/>
            <person name="Baker S."/>
            <person name="Barry K."/>
            <person name="Bills G."/>
            <person name="Bluhm B."/>
            <person name="Cannon C."/>
            <person name="Castanera R."/>
            <person name="Culley D."/>
            <person name="Daum C."/>
            <person name="Ezra D."/>
            <person name="Gonzalez J."/>
            <person name="Henrissat B."/>
            <person name="Kuo A."/>
            <person name="Liang C."/>
            <person name="Lipzen A."/>
            <person name="Lutzoni F."/>
            <person name="Magnuson J."/>
            <person name="Mondo S."/>
            <person name="Nolan M."/>
            <person name="Ohm R."/>
            <person name="Pangilinan J."/>
            <person name="Park H.-J."/>
            <person name="Ramirez L."/>
            <person name="Alfaro M."/>
            <person name="Sun H."/>
            <person name="Tritt A."/>
            <person name="Yoshinaga Y."/>
            <person name="Zwiers L.-H."/>
            <person name="Turgeon B."/>
            <person name="Goodwin S."/>
            <person name="Spatafora J."/>
            <person name="Crous P."/>
            <person name="Grigoriev I."/>
        </authorList>
    </citation>
    <scope>NUCLEOTIDE SEQUENCE</scope>
    <source>
        <strain evidence="2">CBS 122681</strain>
    </source>
</reference>
<dbReference type="OrthoDB" id="10251744at2759"/>
<dbReference type="EMBL" id="MU004356">
    <property type="protein sequence ID" value="KAF2654922.1"/>
    <property type="molecule type" value="Genomic_DNA"/>
</dbReference>
<feature type="region of interest" description="Disordered" evidence="1">
    <location>
        <begin position="1"/>
        <end position="136"/>
    </location>
</feature>
<feature type="compositionally biased region" description="Basic and acidic residues" evidence="1">
    <location>
        <begin position="437"/>
        <end position="453"/>
    </location>
</feature>
<gene>
    <name evidence="2" type="ORF">K491DRAFT_716689</name>
</gene>
<feature type="region of interest" description="Disordered" evidence="1">
    <location>
        <begin position="258"/>
        <end position="330"/>
    </location>
</feature>
<dbReference type="AlphaFoldDB" id="A0A6A6T5H0"/>
<evidence type="ECO:0000313" key="2">
    <source>
        <dbReference type="EMBL" id="KAF2654922.1"/>
    </source>
</evidence>